<sequence length="248" mass="27257">MSLNPPPSPSPPPTPSPSHLPPPLTFSPLQKKTSILICTLALLTSDLLLPLLLYYTLSRHTSISLAINLGVSCASLGLCEFLELPLRGYRLISHPEKYAPLGSPDSPSLFARLDFFFWWYALATIVGIVPYVLATSLDEPIPWLFLYTPGLLVGFAALTGVASVCTCACNVRILRCWCKVSGERCKPFVYYVLEDFVAVDAGQGRAWRAQLRARWKGSPMFRRVLWEVNVGWVVGGGVFCAALAGIVW</sequence>
<feature type="region of interest" description="Disordered" evidence="1">
    <location>
        <begin position="1"/>
        <end position="23"/>
    </location>
</feature>
<feature type="transmembrane region" description="Helical" evidence="2">
    <location>
        <begin position="146"/>
        <end position="169"/>
    </location>
</feature>
<proteinExistence type="predicted"/>
<gene>
    <name evidence="3" type="ORF">LSUB1_G004742</name>
</gene>
<keyword evidence="2" id="KW-0812">Transmembrane</keyword>
<feature type="transmembrane region" description="Helical" evidence="2">
    <location>
        <begin position="224"/>
        <end position="247"/>
    </location>
</feature>
<feature type="non-terminal residue" evidence="3">
    <location>
        <position position="248"/>
    </location>
</feature>
<protein>
    <submittedName>
        <fullName evidence="3">Uncharacterized protein</fullName>
    </submittedName>
</protein>
<evidence type="ECO:0000256" key="1">
    <source>
        <dbReference type="SAM" id="MobiDB-lite"/>
    </source>
</evidence>
<dbReference type="PANTHER" id="PTHR42024">
    <property type="entry name" value="AMINO ACID PERMEASE_ SLC12A DOMAIN-CONTAINING PROTEIN"/>
    <property type="match status" value="1"/>
</dbReference>
<feature type="transmembrane region" description="Helical" evidence="2">
    <location>
        <begin position="115"/>
        <end position="134"/>
    </location>
</feature>
<dbReference type="AlphaFoldDB" id="A0A8H8RLQ3"/>
<accession>A0A8H8RLQ3</accession>
<keyword evidence="2" id="KW-0472">Membrane</keyword>
<name>A0A8H8RLQ3_9HELO</name>
<dbReference type="Proteomes" id="UP000462212">
    <property type="component" value="Unassembled WGS sequence"/>
</dbReference>
<evidence type="ECO:0000313" key="4">
    <source>
        <dbReference type="Proteomes" id="UP000462212"/>
    </source>
</evidence>
<reference evidence="3 4" key="1">
    <citation type="submission" date="2018-05" db="EMBL/GenBank/DDBJ databases">
        <title>Genome sequencing and assembly of the regulated plant pathogen Lachnellula willkommii and related sister species for the development of diagnostic species identification markers.</title>
        <authorList>
            <person name="Giroux E."/>
            <person name="Bilodeau G."/>
        </authorList>
    </citation>
    <scope>NUCLEOTIDE SEQUENCE [LARGE SCALE GENOMIC DNA]</scope>
    <source>
        <strain evidence="3 4">CBS 197.66</strain>
    </source>
</reference>
<keyword evidence="2" id="KW-1133">Transmembrane helix</keyword>
<dbReference type="PANTHER" id="PTHR42024:SF1">
    <property type="entry name" value="AMINO ACID PERMEASE_ SLC12A DOMAIN-CONTAINING PROTEIN"/>
    <property type="match status" value="1"/>
</dbReference>
<dbReference type="EMBL" id="QGMJ01000356">
    <property type="protein sequence ID" value="TVY37330.1"/>
    <property type="molecule type" value="Genomic_DNA"/>
</dbReference>
<organism evidence="3 4">
    <name type="scientific">Lachnellula subtilissima</name>
    <dbReference type="NCBI Taxonomy" id="602034"/>
    <lineage>
        <taxon>Eukaryota</taxon>
        <taxon>Fungi</taxon>
        <taxon>Dikarya</taxon>
        <taxon>Ascomycota</taxon>
        <taxon>Pezizomycotina</taxon>
        <taxon>Leotiomycetes</taxon>
        <taxon>Helotiales</taxon>
        <taxon>Lachnaceae</taxon>
        <taxon>Lachnellula</taxon>
    </lineage>
</organism>
<keyword evidence="4" id="KW-1185">Reference proteome</keyword>
<evidence type="ECO:0000313" key="3">
    <source>
        <dbReference type="EMBL" id="TVY37330.1"/>
    </source>
</evidence>
<evidence type="ECO:0000256" key="2">
    <source>
        <dbReference type="SAM" id="Phobius"/>
    </source>
</evidence>
<comment type="caution">
    <text evidence="3">The sequence shown here is derived from an EMBL/GenBank/DDBJ whole genome shotgun (WGS) entry which is preliminary data.</text>
</comment>
<feature type="transmembrane region" description="Helical" evidence="2">
    <location>
        <begin position="35"/>
        <end position="57"/>
    </location>
</feature>
<dbReference type="OrthoDB" id="4838853at2759"/>